<name>A0ABU8KA88_9HYPH</name>
<proteinExistence type="predicted"/>
<dbReference type="Pfam" id="PF06763">
    <property type="entry name" value="Minor_tail_Z"/>
    <property type="match status" value="1"/>
</dbReference>
<dbReference type="EMBL" id="JAPYKO010000004">
    <property type="protein sequence ID" value="MEI9402322.1"/>
    <property type="molecule type" value="Genomic_DNA"/>
</dbReference>
<gene>
    <name evidence="1" type="ORF">O7A05_09110</name>
</gene>
<organism evidence="1 2">
    <name type="scientific">Mesorhizobium argentiipisi</name>
    <dbReference type="NCBI Taxonomy" id="3015175"/>
    <lineage>
        <taxon>Bacteria</taxon>
        <taxon>Pseudomonadati</taxon>
        <taxon>Pseudomonadota</taxon>
        <taxon>Alphaproteobacteria</taxon>
        <taxon>Hyphomicrobiales</taxon>
        <taxon>Phyllobacteriaceae</taxon>
        <taxon>Mesorhizobium</taxon>
    </lineage>
</organism>
<protein>
    <submittedName>
        <fullName evidence="1">Phage tail protein</fullName>
    </submittedName>
</protein>
<evidence type="ECO:0000313" key="2">
    <source>
        <dbReference type="Proteomes" id="UP001366503"/>
    </source>
</evidence>
<dbReference type="RefSeq" id="WP_337092657.1">
    <property type="nucleotide sequence ID" value="NZ_JAPYKO010000004.1"/>
</dbReference>
<accession>A0ABU8KA88</accession>
<sequence length="164" mass="18080">MRKLQGARLHQALSVAVNTTAKQVRTNAARIVAKQGGLKRADVDPSIHIYPYSKPTTLTAVIRGSGRPIALIKFAARQTKAGVTANAWGVRKLYKHTFIAIMRSGHEGVFARTTKKRFPIKELWGSGVTQVMTQAIEQGEIIADAQDRLTANVVRQLKRYAFKG</sequence>
<dbReference type="InterPro" id="IPR010633">
    <property type="entry name" value="Phage_lambda_GpZ"/>
</dbReference>
<keyword evidence="2" id="KW-1185">Reference proteome</keyword>
<reference evidence="1 2" key="1">
    <citation type="submission" date="2022-12" db="EMBL/GenBank/DDBJ databases">
        <authorList>
            <person name="Muema E."/>
        </authorList>
    </citation>
    <scope>NUCLEOTIDE SEQUENCE [LARGE SCALE GENOMIC DNA]</scope>
    <source>
        <strain evidence="2">1330</strain>
    </source>
</reference>
<evidence type="ECO:0000313" key="1">
    <source>
        <dbReference type="EMBL" id="MEI9402322.1"/>
    </source>
</evidence>
<dbReference type="Proteomes" id="UP001366503">
    <property type="component" value="Unassembled WGS sequence"/>
</dbReference>
<comment type="caution">
    <text evidence="1">The sequence shown here is derived from an EMBL/GenBank/DDBJ whole genome shotgun (WGS) entry which is preliminary data.</text>
</comment>